<accession>A0ACC0V7A3</accession>
<sequence>MLLRLALQALVLLETVNCLPQLPEKRSPGRVIPSGDPVVIDPNGEYIRASFMNDGSIIAGYTAHEDGQSILRAVHTMDGAASWQYLGEVFRGDMGTHDIDNAMPLQLPGGRILYAYRNHDREGDDLHYTYFRISISYSDDGGASFKYLSTVAEKVPVPGVASGLWEPFLRIANDGTLQCYYSAENNGDDQDGFMKHSSDGGATWSDWVAVSGGDALSRDGMIGVAPIDGNNLIAVFENTETAFFTVDAVFSHDDGYSWGERTRIYTPRNGGIAGAPQAYNVWGTLVVSFMTNEDVAGTNGYDGAQMKVVTSTDGGRSWSDSVVVGEAASHWPGIFNRDPTHFLALYSKDGLGAVSQLYELID</sequence>
<keyword evidence="2" id="KW-1185">Reference proteome</keyword>
<gene>
    <name evidence="1" type="ORF">N3K66_001627</name>
</gene>
<dbReference type="Proteomes" id="UP001163324">
    <property type="component" value="Chromosome 2"/>
</dbReference>
<dbReference type="EMBL" id="CM047941">
    <property type="protein sequence ID" value="KAI9902275.1"/>
    <property type="molecule type" value="Genomic_DNA"/>
</dbReference>
<evidence type="ECO:0000313" key="2">
    <source>
        <dbReference type="Proteomes" id="UP001163324"/>
    </source>
</evidence>
<name>A0ACC0V7A3_9HYPO</name>
<reference evidence="1" key="1">
    <citation type="submission" date="2022-10" db="EMBL/GenBank/DDBJ databases">
        <title>Complete Genome of Trichothecium roseum strain YXFP-22015, a Plant Pathogen Isolated from Citrus.</title>
        <authorList>
            <person name="Wang Y."/>
            <person name="Zhu L."/>
        </authorList>
    </citation>
    <scope>NUCLEOTIDE SEQUENCE</scope>
    <source>
        <strain evidence="1">YXFP-22015</strain>
    </source>
</reference>
<proteinExistence type="predicted"/>
<evidence type="ECO:0000313" key="1">
    <source>
        <dbReference type="EMBL" id="KAI9902275.1"/>
    </source>
</evidence>
<organism evidence="1 2">
    <name type="scientific">Trichothecium roseum</name>
    <dbReference type="NCBI Taxonomy" id="47278"/>
    <lineage>
        <taxon>Eukaryota</taxon>
        <taxon>Fungi</taxon>
        <taxon>Dikarya</taxon>
        <taxon>Ascomycota</taxon>
        <taxon>Pezizomycotina</taxon>
        <taxon>Sordariomycetes</taxon>
        <taxon>Hypocreomycetidae</taxon>
        <taxon>Hypocreales</taxon>
        <taxon>Hypocreales incertae sedis</taxon>
        <taxon>Trichothecium</taxon>
    </lineage>
</organism>
<comment type="caution">
    <text evidence="1">The sequence shown here is derived from an EMBL/GenBank/DDBJ whole genome shotgun (WGS) entry which is preliminary data.</text>
</comment>
<protein>
    <submittedName>
        <fullName evidence="1">Uncharacterized protein</fullName>
    </submittedName>
</protein>